<dbReference type="InterPro" id="IPR042089">
    <property type="entry name" value="Peptidase_M13_dom_2"/>
</dbReference>
<feature type="coiled-coil region" evidence="9">
    <location>
        <begin position="262"/>
        <end position="296"/>
    </location>
</feature>
<dbReference type="InterPro" id="IPR008753">
    <property type="entry name" value="Peptidase_M13_N"/>
</dbReference>
<dbReference type="InterPro" id="IPR018497">
    <property type="entry name" value="Peptidase_M13_C"/>
</dbReference>
<dbReference type="GO" id="GO:0046872">
    <property type="term" value="F:metal ion binding"/>
    <property type="evidence" value="ECO:0007669"/>
    <property type="project" value="UniProtKB-KW"/>
</dbReference>
<dbReference type="AlphaFoldDB" id="A0A1Y1LBL7"/>
<evidence type="ECO:0000259" key="11">
    <source>
        <dbReference type="Pfam" id="PF01431"/>
    </source>
</evidence>
<keyword evidence="10" id="KW-1133">Transmembrane helix</keyword>
<evidence type="ECO:0000313" key="15">
    <source>
        <dbReference type="Proteomes" id="UP000327044"/>
    </source>
</evidence>
<keyword evidence="9" id="KW-0175">Coiled coil</keyword>
<dbReference type="PANTHER" id="PTHR11733">
    <property type="entry name" value="ZINC METALLOPROTEASE FAMILY M13 NEPRILYSIN-RELATED"/>
    <property type="match status" value="1"/>
</dbReference>
<keyword evidence="7" id="KW-0862">Zinc</keyword>
<gene>
    <name evidence="14" type="ORF">PPYR_07357</name>
</gene>
<feature type="domain" description="Peptidase M13 C-terminal" evidence="11">
    <location>
        <begin position="590"/>
        <end position="793"/>
    </location>
</feature>
<sequence>MENGTVTENGQVYSVTSKNTPTTSSLHNFVGVKSRSAVYKKKDIYKRLSIVLAVLLVILFIAFIVALAEYIRASRMSAKLCVSEECLRSAANLKLSMDFSVNPCDDFYKFTCGRWSTEHPNHGWYPHFSSFETADEKVAISVMEFLNSNISSSYPLPVRQAKDLYVSCMDTDTLDRLGYTGIIKYLQKVHLPLIPSFFNETERANFKFDWIKVEVALKKVLAMDNFIGLLVDADIYNRSRNVIYMGAPDSPCPLPSPFKSAIKEKSTKKRDAEKNVEKEKRKAEAYKRIVKEVIKRFSLNVSSTVPNKVLMDEAANVIWNMTADLTELADINSTNSDLQFYKFKIDELQKLSDAYVAKNNLSSKVSWRRYVTLMFENVPNVTLELNSTDYIYVPLEEVNYLPEVAAYLSSVSDLYLELYMWWITAYSMILSTTTEMTDLVQRESEQIVSSTVSRSRSLDCASLVINFMGVAVSYGIVDKTFMSSTKPKVDIMLNDIKSAFTERVQQLSWMDKDTKHATLEKSKEMVSFIGFPEWLMDEEVLEEYYANITMRNDTFLENMMSMVTQFTPTELESLRDETERTWKTDPTTVNAYNYFSDNSITVPIAILTHPFYHLGLEVLNYGAIGSILGHELTHGFDNIGRRFDKFGNYKQWWSNTTIETFENKSQCFIKQYGNFTLSSIEQKVDGQRTLGENLADNGGLHHAYLAYKNVVKKMGEEPKLPGFQAFSNMQLFFIAYGSIWCESIDPESLKSQLENDEHCPSSLRVIGTLQNSHEFSEAFKCPLGSNMNPNKERCRIW</sequence>
<evidence type="ECO:0008006" key="16">
    <source>
        <dbReference type="Google" id="ProtNLM"/>
    </source>
</evidence>
<dbReference type="PANTHER" id="PTHR11733:SF133">
    <property type="entry name" value="PHOSPHATE-REGULATING NEUTRAL ENDOPEPTIDASE PHEX"/>
    <property type="match status" value="1"/>
</dbReference>
<evidence type="ECO:0000256" key="2">
    <source>
        <dbReference type="ARBA" id="ARBA00004401"/>
    </source>
</evidence>
<dbReference type="Gene3D" id="3.40.390.10">
    <property type="entry name" value="Collagenase (Catalytic Domain)"/>
    <property type="match status" value="1"/>
</dbReference>
<evidence type="ECO:0000256" key="7">
    <source>
        <dbReference type="ARBA" id="ARBA00022833"/>
    </source>
</evidence>
<organism evidence="13">
    <name type="scientific">Photinus pyralis</name>
    <name type="common">Common eastern firefly</name>
    <name type="synonym">Lampyris pyralis</name>
    <dbReference type="NCBI Taxonomy" id="7054"/>
    <lineage>
        <taxon>Eukaryota</taxon>
        <taxon>Metazoa</taxon>
        <taxon>Ecdysozoa</taxon>
        <taxon>Arthropoda</taxon>
        <taxon>Hexapoda</taxon>
        <taxon>Insecta</taxon>
        <taxon>Pterygota</taxon>
        <taxon>Neoptera</taxon>
        <taxon>Endopterygota</taxon>
        <taxon>Coleoptera</taxon>
        <taxon>Polyphaga</taxon>
        <taxon>Elateriformia</taxon>
        <taxon>Elateroidea</taxon>
        <taxon>Lampyridae</taxon>
        <taxon>Lampyrinae</taxon>
        <taxon>Photinus</taxon>
    </lineage>
</organism>
<feature type="transmembrane region" description="Helical" evidence="10">
    <location>
        <begin position="50"/>
        <end position="71"/>
    </location>
</feature>
<evidence type="ECO:0000256" key="5">
    <source>
        <dbReference type="ARBA" id="ARBA00022723"/>
    </source>
</evidence>
<evidence type="ECO:0000256" key="3">
    <source>
        <dbReference type="ARBA" id="ARBA00007357"/>
    </source>
</evidence>
<dbReference type="PRINTS" id="PR00786">
    <property type="entry name" value="NEPRILYSIN"/>
</dbReference>
<reference evidence="14 15" key="2">
    <citation type="journal article" date="2018" name="Elife">
        <title>Firefly genomes illuminate parallel origins of bioluminescence in beetles.</title>
        <authorList>
            <person name="Fallon T.R."/>
            <person name="Lower S.E."/>
            <person name="Chang C.H."/>
            <person name="Bessho-Uehara M."/>
            <person name="Martin G.J."/>
            <person name="Bewick A.J."/>
            <person name="Behringer M."/>
            <person name="Debat H.J."/>
            <person name="Wong I."/>
            <person name="Day J.C."/>
            <person name="Suvorov A."/>
            <person name="Silva C.J."/>
            <person name="Stanger-Hall K.F."/>
            <person name="Hall D.W."/>
            <person name="Schmitz R.J."/>
            <person name="Nelson D.R."/>
            <person name="Lewis S.M."/>
            <person name="Shigenobu S."/>
            <person name="Bybee S.M."/>
            <person name="Larracuente A.M."/>
            <person name="Oba Y."/>
            <person name="Weng J.K."/>
        </authorList>
    </citation>
    <scope>NUCLEOTIDE SEQUENCE [LARGE SCALE GENOMIC DNA]</scope>
    <source>
        <strain evidence="14">1611_PpyrPB1</strain>
        <tissue evidence="14">Whole body</tissue>
    </source>
</reference>
<keyword evidence="5" id="KW-0479">Metal-binding</keyword>
<evidence type="ECO:0000256" key="4">
    <source>
        <dbReference type="ARBA" id="ARBA00022670"/>
    </source>
</evidence>
<dbReference type="FunCoup" id="A0A1Y1LBL7">
    <property type="interactions" value="34"/>
</dbReference>
<keyword evidence="10" id="KW-0472">Membrane</keyword>
<comment type="subcellular location">
    <subcellularLocation>
        <location evidence="2">Cell membrane</location>
        <topology evidence="2">Single-pass type II membrane protein</topology>
    </subcellularLocation>
</comment>
<evidence type="ECO:0000256" key="1">
    <source>
        <dbReference type="ARBA" id="ARBA00001947"/>
    </source>
</evidence>
<evidence type="ECO:0000256" key="8">
    <source>
        <dbReference type="ARBA" id="ARBA00023049"/>
    </source>
</evidence>
<dbReference type="CDD" id="cd08662">
    <property type="entry name" value="M13"/>
    <property type="match status" value="1"/>
</dbReference>
<dbReference type="EMBL" id="GEZM01062408">
    <property type="protein sequence ID" value="JAV69740.1"/>
    <property type="molecule type" value="Transcribed_RNA"/>
</dbReference>
<dbReference type="GO" id="GO:0005886">
    <property type="term" value="C:plasma membrane"/>
    <property type="evidence" value="ECO:0007669"/>
    <property type="project" value="UniProtKB-SubCell"/>
</dbReference>
<keyword evidence="6" id="KW-0378">Hydrolase</keyword>
<dbReference type="GO" id="GO:0016485">
    <property type="term" value="P:protein processing"/>
    <property type="evidence" value="ECO:0007669"/>
    <property type="project" value="TreeGrafter"/>
</dbReference>
<dbReference type="Pfam" id="PF05649">
    <property type="entry name" value="Peptidase_M13_N"/>
    <property type="match status" value="1"/>
</dbReference>
<keyword evidence="15" id="KW-1185">Reference proteome</keyword>
<keyword evidence="4" id="KW-0645">Protease</keyword>
<accession>A0A1Y1LBL7</accession>
<dbReference type="SUPFAM" id="SSF55486">
    <property type="entry name" value="Metalloproteases ('zincins'), catalytic domain"/>
    <property type="match status" value="1"/>
</dbReference>
<proteinExistence type="inferred from homology"/>
<evidence type="ECO:0000313" key="13">
    <source>
        <dbReference type="EMBL" id="JAV69740.1"/>
    </source>
</evidence>
<dbReference type="InParanoid" id="A0A1Y1LBL7"/>
<evidence type="ECO:0000256" key="10">
    <source>
        <dbReference type="SAM" id="Phobius"/>
    </source>
</evidence>
<protein>
    <recommendedName>
        <fullName evidence="16">Endothelin-converting enzyme 1</fullName>
    </recommendedName>
</protein>
<evidence type="ECO:0000313" key="14">
    <source>
        <dbReference type="EMBL" id="KAB0799477.1"/>
    </source>
</evidence>
<dbReference type="Proteomes" id="UP000327044">
    <property type="component" value="Unassembled WGS sequence"/>
</dbReference>
<dbReference type="Gene3D" id="1.10.1380.10">
    <property type="entry name" value="Neutral endopeptidase , domain2"/>
    <property type="match status" value="1"/>
</dbReference>
<dbReference type="EMBL" id="VVIM01000005">
    <property type="protein sequence ID" value="KAB0799477.1"/>
    <property type="molecule type" value="Genomic_DNA"/>
</dbReference>
<evidence type="ECO:0000259" key="12">
    <source>
        <dbReference type="Pfam" id="PF05649"/>
    </source>
</evidence>
<dbReference type="OrthoDB" id="6475849at2759"/>
<evidence type="ECO:0000256" key="9">
    <source>
        <dbReference type="SAM" id="Coils"/>
    </source>
</evidence>
<keyword evidence="8" id="KW-0482">Metalloprotease</keyword>
<name>A0A1Y1LBL7_PHOPY</name>
<keyword evidence="10" id="KW-0812">Transmembrane</keyword>
<feature type="domain" description="Peptidase M13 N-terminal" evidence="12">
    <location>
        <begin position="103"/>
        <end position="532"/>
    </location>
</feature>
<comment type="cofactor">
    <cofactor evidence="1">
        <name>Zn(2+)</name>
        <dbReference type="ChEBI" id="CHEBI:29105"/>
    </cofactor>
</comment>
<dbReference type="InterPro" id="IPR000718">
    <property type="entry name" value="Peptidase_M13"/>
</dbReference>
<dbReference type="Pfam" id="PF01431">
    <property type="entry name" value="Peptidase_M13"/>
    <property type="match status" value="1"/>
</dbReference>
<dbReference type="PROSITE" id="PS51885">
    <property type="entry name" value="NEPRILYSIN"/>
    <property type="match status" value="1"/>
</dbReference>
<reference evidence="13" key="1">
    <citation type="journal article" date="2016" name="Sci. Rep.">
        <title>Molecular characterization of firefly nuptial gifts: a multi-omics approach sheds light on postcopulatory sexual selection.</title>
        <authorList>
            <person name="Al-Wathiqui N."/>
            <person name="Fallon T.R."/>
            <person name="South A."/>
            <person name="Weng J.K."/>
            <person name="Lewis S.M."/>
        </authorList>
    </citation>
    <scope>NUCLEOTIDE SEQUENCE</scope>
</reference>
<reference evidence="14" key="3">
    <citation type="submission" date="2019-08" db="EMBL/GenBank/DDBJ databases">
        <authorList>
            <consortium name="Photinus pyralis genome working group"/>
            <person name="Fallon T.R."/>
            <person name="Sander Lower S.E."/>
            <person name="Weng J.-K."/>
        </authorList>
    </citation>
    <scope>NUCLEOTIDE SEQUENCE</scope>
    <source>
        <strain evidence="14">1611_PpyrPB1</strain>
        <tissue evidence="14">Whole body</tissue>
    </source>
</reference>
<comment type="similarity">
    <text evidence="3">Belongs to the peptidase M13 family.</text>
</comment>
<dbReference type="InterPro" id="IPR024079">
    <property type="entry name" value="MetalloPept_cat_dom_sf"/>
</dbReference>
<evidence type="ECO:0000256" key="6">
    <source>
        <dbReference type="ARBA" id="ARBA00022801"/>
    </source>
</evidence>
<dbReference type="GO" id="GO:0004222">
    <property type="term" value="F:metalloendopeptidase activity"/>
    <property type="evidence" value="ECO:0007669"/>
    <property type="project" value="InterPro"/>
</dbReference>